<evidence type="ECO:0000256" key="4">
    <source>
        <dbReference type="ARBA" id="ARBA00012599"/>
    </source>
</evidence>
<organism evidence="19 20">
    <name type="scientific">Talaromyces pinophilus</name>
    <name type="common">Penicillium pinophilum</name>
    <dbReference type="NCBI Taxonomy" id="128442"/>
    <lineage>
        <taxon>Eukaryota</taxon>
        <taxon>Fungi</taxon>
        <taxon>Dikarya</taxon>
        <taxon>Ascomycota</taxon>
        <taxon>Pezizomycotina</taxon>
        <taxon>Eurotiomycetes</taxon>
        <taxon>Eurotiomycetidae</taxon>
        <taxon>Eurotiales</taxon>
        <taxon>Trichocomaceae</taxon>
        <taxon>Talaromyces</taxon>
        <taxon>Talaromyces sect. Talaromyces</taxon>
    </lineage>
</organism>
<keyword evidence="15" id="KW-0624">Polysaccharide degradation</keyword>
<dbReference type="AlphaFoldDB" id="A0A6V8HK51"/>
<evidence type="ECO:0000256" key="5">
    <source>
        <dbReference type="ARBA" id="ARBA00022475"/>
    </source>
</evidence>
<keyword evidence="11" id="KW-0325">Glycoprotein</keyword>
<evidence type="ECO:0000259" key="18">
    <source>
        <dbReference type="PROSITE" id="PS51762"/>
    </source>
</evidence>
<feature type="compositionally biased region" description="Low complexity" evidence="16">
    <location>
        <begin position="324"/>
        <end position="343"/>
    </location>
</feature>
<feature type="domain" description="GH16" evidence="18">
    <location>
        <begin position="9"/>
        <end position="278"/>
    </location>
</feature>
<evidence type="ECO:0000256" key="3">
    <source>
        <dbReference type="ARBA" id="ARBA00006865"/>
    </source>
</evidence>
<evidence type="ECO:0000256" key="15">
    <source>
        <dbReference type="ARBA" id="ARBA00023326"/>
    </source>
</evidence>
<dbReference type="InterPro" id="IPR000757">
    <property type="entry name" value="Beta-glucanase-like"/>
</dbReference>
<dbReference type="Pfam" id="PF26113">
    <property type="entry name" value="GH16_XgeA"/>
    <property type="match status" value="1"/>
</dbReference>
<keyword evidence="8" id="KW-0378">Hydrolase</keyword>
<evidence type="ECO:0000256" key="2">
    <source>
        <dbReference type="ARBA" id="ARBA00004609"/>
    </source>
</evidence>
<dbReference type="PROSITE" id="PS51762">
    <property type="entry name" value="GH16_2"/>
    <property type="match status" value="1"/>
</dbReference>
<gene>
    <name evidence="19" type="ORF">TCE0_042r15192</name>
</gene>
<evidence type="ECO:0000313" key="20">
    <source>
        <dbReference type="Proteomes" id="UP000053095"/>
    </source>
</evidence>
<dbReference type="FunFam" id="2.60.120.200:FF:000114">
    <property type="entry name" value="Probable endo-1,3(4)-beta-glucanase NFIA_089530"/>
    <property type="match status" value="1"/>
</dbReference>
<keyword evidence="20" id="KW-1185">Reference proteome</keyword>
<keyword evidence="14" id="KW-0326">Glycosidase</keyword>
<keyword evidence="9" id="KW-0136">Cellulose degradation</keyword>
<dbReference type="EC" id="3.2.1.6" evidence="4"/>
<comment type="catalytic activity">
    <reaction evidence="1">
        <text>Endohydrolysis of (1-&gt;3)- or (1-&gt;4)-linkages in beta-D-glucans when the glucose residue whose reducing group is involved in the linkage to be hydrolyzed is itself substituted at C-3.</text>
        <dbReference type="EC" id="3.2.1.6"/>
    </reaction>
</comment>
<reference evidence="20" key="1">
    <citation type="journal article" date="2015" name="Genome Announc.">
        <title>Draft genome sequence of Talaromyces cellulolyticus strain Y-94, a source of lignocellulosic biomass-degrading enzymes.</title>
        <authorList>
            <person name="Fujii T."/>
            <person name="Koike H."/>
            <person name="Sawayama S."/>
            <person name="Yano S."/>
            <person name="Inoue H."/>
        </authorList>
    </citation>
    <scope>NUCLEOTIDE SEQUENCE [LARGE SCALE GENOMIC DNA]</scope>
    <source>
        <strain evidence="20">Y-94</strain>
    </source>
</reference>
<evidence type="ECO:0000256" key="6">
    <source>
        <dbReference type="ARBA" id="ARBA00022622"/>
    </source>
</evidence>
<keyword evidence="7 17" id="KW-0732">Signal</keyword>
<dbReference type="Gene3D" id="2.60.120.200">
    <property type="match status" value="1"/>
</dbReference>
<dbReference type="GO" id="GO:0005886">
    <property type="term" value="C:plasma membrane"/>
    <property type="evidence" value="ECO:0007669"/>
    <property type="project" value="UniProtKB-SubCell"/>
</dbReference>
<feature type="chain" id="PRO_5028458209" description="endo-1,3(4)-beta-glucanase" evidence="17">
    <location>
        <begin position="21"/>
        <end position="403"/>
    </location>
</feature>
<sequence length="403" mass="42051">MSSSLLDLATLALIVSPTIATSSYDLIYKFDKSNFFQNFSFYSDPDPTNGFVQYLDYDIAHQAGLAKISSGNVYLGVDHTNTYTTGGRPSTRVMSNIHFDQGLLIADIAHMPGNACGTWPAFWTTGPNWPADGEIDIIEGINKQTATQVALHTLDSCDITTPASELAGELTATACSTDVGSGCTVQGTEGSFGDAFNELGGGVYAMELTSDAIKVWFFSRANIPNCIISGHPDTSAFGTPMAVFQGSCNFEKVFTNQQIIFNTDFCGDWAGHSYASSCSLSGGLSALSSCEAFVGANPSAFTETYWEIVSIALYQKGSAAVSSVAPTPTATSAPTTAPATAPPLTGSVLPTSSPVRSTPWTRPSSQPVAPSSGSGSGSGSTTNGSAARVSPAKTLVFLRELSL</sequence>
<dbReference type="GO" id="GO:0052861">
    <property type="term" value="F:endo-1,3(4)-beta-glucanase activity"/>
    <property type="evidence" value="ECO:0007669"/>
    <property type="project" value="UniProtKB-EC"/>
</dbReference>
<comment type="caution">
    <text evidence="19">The sequence shown here is derived from an EMBL/GenBank/DDBJ whole genome shotgun (WGS) entry which is preliminary data.</text>
</comment>
<name>A0A6V8HK51_TALPI</name>
<dbReference type="SUPFAM" id="SSF49899">
    <property type="entry name" value="Concanavalin A-like lectins/glucanases"/>
    <property type="match status" value="1"/>
</dbReference>
<keyword evidence="13" id="KW-0449">Lipoprotein</keyword>
<evidence type="ECO:0000256" key="16">
    <source>
        <dbReference type="SAM" id="MobiDB-lite"/>
    </source>
</evidence>
<keyword evidence="5" id="KW-1003">Cell membrane</keyword>
<dbReference type="CDD" id="cd02181">
    <property type="entry name" value="GH16_fungal_Lam16A_glucanase"/>
    <property type="match status" value="1"/>
</dbReference>
<dbReference type="EMBL" id="DF933838">
    <property type="protein sequence ID" value="GAM41795.1"/>
    <property type="molecule type" value="Genomic_DNA"/>
</dbReference>
<dbReference type="GO" id="GO:0098552">
    <property type="term" value="C:side of membrane"/>
    <property type="evidence" value="ECO:0007669"/>
    <property type="project" value="UniProtKB-KW"/>
</dbReference>
<keyword evidence="12" id="KW-0119">Carbohydrate metabolism</keyword>
<dbReference type="InterPro" id="IPR050546">
    <property type="entry name" value="Glycosyl_Hydrlase_16"/>
</dbReference>
<evidence type="ECO:0000256" key="10">
    <source>
        <dbReference type="ARBA" id="ARBA00023136"/>
    </source>
</evidence>
<proteinExistence type="inferred from homology"/>
<dbReference type="InterPro" id="IPR013320">
    <property type="entry name" value="ConA-like_dom_sf"/>
</dbReference>
<protein>
    <recommendedName>
        <fullName evidence="4">endo-1,3(4)-beta-glucanase</fullName>
        <ecNumber evidence="4">3.2.1.6</ecNumber>
    </recommendedName>
</protein>
<accession>A0A6V8HK51</accession>
<evidence type="ECO:0000256" key="11">
    <source>
        <dbReference type="ARBA" id="ARBA00023180"/>
    </source>
</evidence>
<keyword evidence="6" id="KW-0336">GPI-anchor</keyword>
<evidence type="ECO:0000256" key="17">
    <source>
        <dbReference type="SAM" id="SignalP"/>
    </source>
</evidence>
<evidence type="ECO:0000256" key="12">
    <source>
        <dbReference type="ARBA" id="ARBA00023277"/>
    </source>
</evidence>
<evidence type="ECO:0000256" key="7">
    <source>
        <dbReference type="ARBA" id="ARBA00022729"/>
    </source>
</evidence>
<comment type="similarity">
    <text evidence="3">Belongs to the glycosyl hydrolase 16 family.</text>
</comment>
<dbReference type="PANTHER" id="PTHR10963">
    <property type="entry name" value="GLYCOSYL HYDROLASE-RELATED"/>
    <property type="match status" value="1"/>
</dbReference>
<dbReference type="PANTHER" id="PTHR10963:SF58">
    <property type="entry name" value="ENDO-1,3(4)-BETA-GLUCANASE XGEA"/>
    <property type="match status" value="1"/>
</dbReference>
<evidence type="ECO:0000256" key="14">
    <source>
        <dbReference type="ARBA" id="ARBA00023295"/>
    </source>
</evidence>
<evidence type="ECO:0000313" key="19">
    <source>
        <dbReference type="EMBL" id="GAM41795.1"/>
    </source>
</evidence>
<evidence type="ECO:0000256" key="8">
    <source>
        <dbReference type="ARBA" id="ARBA00022801"/>
    </source>
</evidence>
<feature type="region of interest" description="Disordered" evidence="16">
    <location>
        <begin position="324"/>
        <end position="389"/>
    </location>
</feature>
<keyword evidence="10" id="KW-0472">Membrane</keyword>
<dbReference type="Proteomes" id="UP000053095">
    <property type="component" value="Unassembled WGS sequence"/>
</dbReference>
<evidence type="ECO:0000256" key="9">
    <source>
        <dbReference type="ARBA" id="ARBA00023001"/>
    </source>
</evidence>
<evidence type="ECO:0000256" key="13">
    <source>
        <dbReference type="ARBA" id="ARBA00023288"/>
    </source>
</evidence>
<dbReference type="GO" id="GO:0030245">
    <property type="term" value="P:cellulose catabolic process"/>
    <property type="evidence" value="ECO:0007669"/>
    <property type="project" value="UniProtKB-KW"/>
</dbReference>
<evidence type="ECO:0000256" key="1">
    <source>
        <dbReference type="ARBA" id="ARBA00000124"/>
    </source>
</evidence>
<comment type="subcellular location">
    <subcellularLocation>
        <location evidence="2">Cell membrane</location>
        <topology evidence="2">Lipid-anchor</topology>
        <topology evidence="2">GPI-anchor</topology>
    </subcellularLocation>
</comment>
<feature type="compositionally biased region" description="Polar residues" evidence="16">
    <location>
        <begin position="348"/>
        <end position="369"/>
    </location>
</feature>
<feature type="signal peptide" evidence="17">
    <location>
        <begin position="1"/>
        <end position="20"/>
    </location>
</feature>